<feature type="transmembrane region" description="Helical" evidence="6">
    <location>
        <begin position="49"/>
        <end position="66"/>
    </location>
</feature>
<feature type="transmembrane region" description="Helical" evidence="6">
    <location>
        <begin position="210"/>
        <end position="227"/>
    </location>
</feature>
<sequence length="478" mass="54026">MNKVSLRQNALYSTLRTALNVIFPLLTYPYITRVLSVENIGRIDFSKSIVAYFLLIAGFGIAQYGVREGSRYRDDKTKFLKFCNEIFSINILFSIISYILLGILIFQSDFLSSYTIIIAIFSVNIIGTTLSVEWVYTVLEDFRYITIRTALVQVISLILLFVFVKSEKDYLTYALITVFSFSGTSIINFLHVRKFVKLRLVLKIEFKNHFTGLFIFFVNSIASIIYLNSDITLLGLITTSYYVGLYSVATKVYTIFKQVANSVLLVSTPRLSNYAAKNNFDLYSNLCIKMFNFVIISIIPLGTLLIVLSKPIINILAGTSFERSAISLSILSLASVFSLLSSFYVYAILLPFKKEKLILYSTISSALLNIILNLILIPYFQEIGAAISTLFAEISVMVLAVRFSKNISPKLLNIKIMITSILGSIVIFITGYIVGNVVTNQFMLIILTSVMSLGIYLIILDKMKIIRIQDLILSKFRR</sequence>
<feature type="transmembrane region" description="Helical" evidence="6">
    <location>
        <begin position="290"/>
        <end position="313"/>
    </location>
</feature>
<dbReference type="InterPro" id="IPR002797">
    <property type="entry name" value="Polysacc_synth"/>
</dbReference>
<keyword evidence="3 6" id="KW-0812">Transmembrane</keyword>
<organism evidence="7 8">
    <name type="scientific">Enterococcus entomosocium</name>
    <dbReference type="NCBI Taxonomy" id="3034352"/>
    <lineage>
        <taxon>Bacteria</taxon>
        <taxon>Bacillati</taxon>
        <taxon>Bacillota</taxon>
        <taxon>Bacilli</taxon>
        <taxon>Lactobacillales</taxon>
        <taxon>Enterococcaceae</taxon>
        <taxon>Enterococcus</taxon>
    </lineage>
</organism>
<reference evidence="7 8" key="1">
    <citation type="submission" date="2024-05" db="EMBL/GenBank/DDBJ databases">
        <title>Human gut microbiome strain richness.</title>
        <authorList>
            <person name="Chen-Liaw A."/>
        </authorList>
    </citation>
    <scope>NUCLEOTIDE SEQUENCE [LARGE SCALE GENOMIC DNA]</scope>
    <source>
        <strain evidence="7 8">J1100102st1_G3_J1100102_180507</strain>
    </source>
</reference>
<dbReference type="EMBL" id="JBFDTB010000027">
    <property type="protein sequence ID" value="MEW3467235.1"/>
    <property type="molecule type" value="Genomic_DNA"/>
</dbReference>
<dbReference type="Proteomes" id="UP001554047">
    <property type="component" value="Unassembled WGS sequence"/>
</dbReference>
<protein>
    <submittedName>
        <fullName evidence="7">Flippase</fullName>
    </submittedName>
</protein>
<evidence type="ECO:0000256" key="5">
    <source>
        <dbReference type="ARBA" id="ARBA00023136"/>
    </source>
</evidence>
<feature type="transmembrane region" description="Helical" evidence="6">
    <location>
        <begin position="87"/>
        <end position="106"/>
    </location>
</feature>
<comment type="caution">
    <text evidence="7">The sequence shown here is derived from an EMBL/GenBank/DDBJ whole genome shotgun (WGS) entry which is preliminary data.</text>
</comment>
<keyword evidence="8" id="KW-1185">Reference proteome</keyword>
<keyword evidence="4 6" id="KW-1133">Transmembrane helix</keyword>
<evidence type="ECO:0000256" key="4">
    <source>
        <dbReference type="ARBA" id="ARBA00022989"/>
    </source>
</evidence>
<dbReference type="InterPro" id="IPR050833">
    <property type="entry name" value="Poly_Biosynth_Transport"/>
</dbReference>
<gene>
    <name evidence="7" type="ORF">AB1I55_14125</name>
</gene>
<feature type="transmembrane region" description="Helical" evidence="6">
    <location>
        <begin position="325"/>
        <end position="350"/>
    </location>
</feature>
<evidence type="ECO:0000256" key="6">
    <source>
        <dbReference type="SAM" id="Phobius"/>
    </source>
</evidence>
<evidence type="ECO:0000256" key="2">
    <source>
        <dbReference type="ARBA" id="ARBA00022475"/>
    </source>
</evidence>
<dbReference type="RefSeq" id="WP_005234993.1">
    <property type="nucleotide sequence ID" value="NZ_JBDKDV010000006.1"/>
</dbReference>
<feature type="transmembrane region" description="Helical" evidence="6">
    <location>
        <begin position="233"/>
        <end position="256"/>
    </location>
</feature>
<dbReference type="Pfam" id="PF01943">
    <property type="entry name" value="Polysacc_synt"/>
    <property type="match status" value="1"/>
</dbReference>
<feature type="transmembrane region" description="Helical" evidence="6">
    <location>
        <begin position="441"/>
        <end position="459"/>
    </location>
</feature>
<feature type="transmembrane region" description="Helical" evidence="6">
    <location>
        <begin position="383"/>
        <end position="404"/>
    </location>
</feature>
<evidence type="ECO:0000313" key="8">
    <source>
        <dbReference type="Proteomes" id="UP001554047"/>
    </source>
</evidence>
<keyword evidence="5 6" id="KW-0472">Membrane</keyword>
<dbReference type="PANTHER" id="PTHR30250:SF11">
    <property type="entry name" value="O-ANTIGEN TRANSPORTER-RELATED"/>
    <property type="match status" value="1"/>
</dbReference>
<feature type="transmembrane region" description="Helical" evidence="6">
    <location>
        <begin position="12"/>
        <end position="29"/>
    </location>
</feature>
<evidence type="ECO:0000256" key="1">
    <source>
        <dbReference type="ARBA" id="ARBA00004651"/>
    </source>
</evidence>
<comment type="subcellular location">
    <subcellularLocation>
        <location evidence="1">Cell membrane</location>
        <topology evidence="1">Multi-pass membrane protein</topology>
    </subcellularLocation>
</comment>
<evidence type="ECO:0000313" key="7">
    <source>
        <dbReference type="EMBL" id="MEW3467235.1"/>
    </source>
</evidence>
<feature type="transmembrane region" description="Helical" evidence="6">
    <location>
        <begin position="112"/>
        <end position="132"/>
    </location>
</feature>
<feature type="transmembrane region" description="Helical" evidence="6">
    <location>
        <begin position="170"/>
        <end position="190"/>
    </location>
</feature>
<evidence type="ECO:0000256" key="3">
    <source>
        <dbReference type="ARBA" id="ARBA00022692"/>
    </source>
</evidence>
<feature type="transmembrane region" description="Helical" evidence="6">
    <location>
        <begin position="144"/>
        <end position="164"/>
    </location>
</feature>
<accession>A0ABV3MFK4</accession>
<feature type="transmembrane region" description="Helical" evidence="6">
    <location>
        <begin position="357"/>
        <end position="377"/>
    </location>
</feature>
<dbReference type="PANTHER" id="PTHR30250">
    <property type="entry name" value="PST FAMILY PREDICTED COLANIC ACID TRANSPORTER"/>
    <property type="match status" value="1"/>
</dbReference>
<dbReference type="CDD" id="cd13128">
    <property type="entry name" value="MATE_Wzx_like"/>
    <property type="match status" value="1"/>
</dbReference>
<keyword evidence="2" id="KW-1003">Cell membrane</keyword>
<feature type="transmembrane region" description="Helical" evidence="6">
    <location>
        <begin position="416"/>
        <end position="435"/>
    </location>
</feature>
<proteinExistence type="predicted"/>
<name>A0ABV3MFK4_9ENTE</name>